<comment type="caution">
    <text evidence="9">The sequence shown here is derived from an EMBL/GenBank/DDBJ whole genome shotgun (WGS) entry which is preliminary data.</text>
</comment>
<dbReference type="InterPro" id="IPR023997">
    <property type="entry name" value="TonB-dep_OMP_SusC/RagA_CS"/>
</dbReference>
<dbReference type="InterPro" id="IPR039426">
    <property type="entry name" value="TonB-dep_rcpt-like"/>
</dbReference>
<dbReference type="SUPFAM" id="SSF49464">
    <property type="entry name" value="Carboxypeptidase regulatory domain-like"/>
    <property type="match status" value="1"/>
</dbReference>
<evidence type="ECO:0000256" key="1">
    <source>
        <dbReference type="ARBA" id="ARBA00004571"/>
    </source>
</evidence>
<dbReference type="Gene3D" id="2.170.130.10">
    <property type="entry name" value="TonB-dependent receptor, plug domain"/>
    <property type="match status" value="1"/>
</dbReference>
<sequence length="1022" mass="112642">MITNKKMFLYCNFLLPKREWLVALFMLVFSVNLMSAQGKEISGIVTSGQDKLPLPGVNIMIKGTQTSTTTGFDGQYSIKASPTDVLVFSFIGYQNQEVTVGNQSKVDVVLGEDTNKLNEVVVVGYGTQKKGDITGAIGVVNMESAKKVIAYDVAKVLQGQVAGVTVQSSGEPGSFVNIKIRGIGSFTNNNPLWVIDGVIVDSPYDFATGDIESMQVLKDASTAAIYGVRGANGVVIITTKKGKSGAMSIKYKSILSIQDITKRWSLTDRVGYQTIANEAEKNRDLQNGVAINIAPGNDPTSPYYINNVDTNWQDEAFDTGVIQNHSLAVSGGAESLSYNLNLDYFKNDSYLKSPQQYERYAYNLNLSGTKGKFKYGSKISYTQSDKENFNTYFGTAVSGLVTAIPTIPVYDANRLGGYGGADSNTQRAISLNVIGFNNLLQNETRRNRFVGNIWAQLEILKGLKYKVNVSADRLDFKNRYFNPPSDLGWYFVVNEEKAILDASNGSETRTFLDNTLTYDLNIDKHKIELLAGITQENFNHYNHISSGLGFATGEIVHLENADEVTTREYESKITAKSYISRVNYSYDDRYFIQGNFRQDKSSLFAEKNNTANAYSFSAGWKLSSEKFIKLPIWVNLVKLRGGYGILGNNTLGPYSYAETVNPFVPYSFTSSAGVSTMVPGTTVVSAKDPNIKWETSKSSSVALELGLFQNKLQFTGEFYEKITSDLLAEGPTPLSSGTFPASITTNVAKVKNSGLEFSLSYANNDNAFKYSVGANFSTLKNEVLELNKNNDPIYGAASKTVVGRSIGELYAFEAIGIFQSDAEVASSPTQNNAKAGDIKFRDVDGNNLITNEDRTFQGSAIPKYTYGLNFSCSYKNFDFSMFWQGNAGNKIFNSTYRDLMAGQYSNAHTDMLNFWTPTNTDTNVPRPIIGDPNSNGRDSNRFIESGDYIKLQNSQIGYNISLANTKFINKARVYLSGQNLLTLTKYRGYDPDFISDGLFSRAYEGGSFPNPRTISMGVEIEF</sequence>
<evidence type="ECO:0000259" key="8">
    <source>
        <dbReference type="Pfam" id="PF07715"/>
    </source>
</evidence>
<keyword evidence="2 7" id="KW-0813">Transport</keyword>
<protein>
    <submittedName>
        <fullName evidence="9">SusC/RagA family TonB-linked outer membrane protein</fullName>
    </submittedName>
</protein>
<dbReference type="Gene3D" id="2.40.170.20">
    <property type="entry name" value="TonB-dependent receptor, beta-barrel domain"/>
    <property type="match status" value="1"/>
</dbReference>
<keyword evidence="3 7" id="KW-1134">Transmembrane beta strand</keyword>
<evidence type="ECO:0000256" key="6">
    <source>
        <dbReference type="ARBA" id="ARBA00023237"/>
    </source>
</evidence>
<dbReference type="PROSITE" id="PS52016">
    <property type="entry name" value="TONB_DEPENDENT_REC_3"/>
    <property type="match status" value="1"/>
</dbReference>
<organism evidence="9 10">
    <name type="scientific">Flavobacterium chungangense</name>
    <dbReference type="NCBI Taxonomy" id="554283"/>
    <lineage>
        <taxon>Bacteria</taxon>
        <taxon>Pseudomonadati</taxon>
        <taxon>Bacteroidota</taxon>
        <taxon>Flavobacteriia</taxon>
        <taxon>Flavobacteriales</taxon>
        <taxon>Flavobacteriaceae</taxon>
        <taxon>Flavobacterium</taxon>
    </lineage>
</organism>
<dbReference type="NCBIfam" id="TIGR04056">
    <property type="entry name" value="OMP_RagA_SusC"/>
    <property type="match status" value="1"/>
</dbReference>
<evidence type="ECO:0000256" key="3">
    <source>
        <dbReference type="ARBA" id="ARBA00022452"/>
    </source>
</evidence>
<dbReference type="GO" id="GO:0009279">
    <property type="term" value="C:cell outer membrane"/>
    <property type="evidence" value="ECO:0007669"/>
    <property type="project" value="UniProtKB-SubCell"/>
</dbReference>
<feature type="domain" description="TonB-dependent receptor plug" evidence="8">
    <location>
        <begin position="130"/>
        <end position="234"/>
    </location>
</feature>
<dbReference type="Pfam" id="PF07715">
    <property type="entry name" value="Plug"/>
    <property type="match status" value="1"/>
</dbReference>
<dbReference type="Gene3D" id="2.60.40.1120">
    <property type="entry name" value="Carboxypeptidase-like, regulatory domain"/>
    <property type="match status" value="1"/>
</dbReference>
<dbReference type="NCBIfam" id="TIGR04057">
    <property type="entry name" value="SusC_RagA_signa"/>
    <property type="match status" value="1"/>
</dbReference>
<dbReference type="AlphaFoldDB" id="A0A6V6YMV4"/>
<reference evidence="9 10" key="1">
    <citation type="submission" date="2020-06" db="EMBL/GenBank/DDBJ databases">
        <authorList>
            <person name="Criscuolo A."/>
        </authorList>
    </citation>
    <scope>NUCLEOTIDE SEQUENCE [LARGE SCALE GENOMIC DNA]</scope>
    <source>
        <strain evidence="10">CIP 110025</strain>
    </source>
</reference>
<keyword evidence="10" id="KW-1185">Reference proteome</keyword>
<dbReference type="InterPro" id="IPR036942">
    <property type="entry name" value="Beta-barrel_TonB_sf"/>
</dbReference>
<dbReference type="Pfam" id="PF13715">
    <property type="entry name" value="CarbopepD_reg_2"/>
    <property type="match status" value="1"/>
</dbReference>
<keyword evidence="4 7" id="KW-0812">Transmembrane</keyword>
<gene>
    <name evidence="9" type="ORF">FLACHUCJ7_00218</name>
</gene>
<dbReference type="InterPro" id="IPR037066">
    <property type="entry name" value="Plug_dom_sf"/>
</dbReference>
<dbReference type="InterPro" id="IPR008969">
    <property type="entry name" value="CarboxyPept-like_regulatory"/>
</dbReference>
<keyword evidence="5 7" id="KW-0472">Membrane</keyword>
<dbReference type="InterPro" id="IPR023996">
    <property type="entry name" value="TonB-dep_OMP_SusC/RagA"/>
</dbReference>
<proteinExistence type="inferred from homology"/>
<dbReference type="InterPro" id="IPR012910">
    <property type="entry name" value="Plug_dom"/>
</dbReference>
<dbReference type="SUPFAM" id="SSF56935">
    <property type="entry name" value="Porins"/>
    <property type="match status" value="1"/>
</dbReference>
<evidence type="ECO:0000256" key="5">
    <source>
        <dbReference type="ARBA" id="ARBA00023136"/>
    </source>
</evidence>
<dbReference type="EMBL" id="CAIJDO010000053">
    <property type="protein sequence ID" value="CAD0000787.1"/>
    <property type="molecule type" value="Genomic_DNA"/>
</dbReference>
<evidence type="ECO:0000256" key="7">
    <source>
        <dbReference type="PROSITE-ProRule" id="PRU01360"/>
    </source>
</evidence>
<dbReference type="RefSeq" id="WP_083480842.1">
    <property type="nucleotide sequence ID" value="NZ_CAIJDO010000053.1"/>
</dbReference>
<accession>A0A6V6YMV4</accession>
<name>A0A6V6YMV4_9FLAO</name>
<keyword evidence="6 7" id="KW-0998">Cell outer membrane</keyword>
<evidence type="ECO:0000256" key="2">
    <source>
        <dbReference type="ARBA" id="ARBA00022448"/>
    </source>
</evidence>
<evidence type="ECO:0000256" key="4">
    <source>
        <dbReference type="ARBA" id="ARBA00022692"/>
    </source>
</evidence>
<dbReference type="Proteomes" id="UP000556700">
    <property type="component" value="Unassembled WGS sequence"/>
</dbReference>
<comment type="subcellular location">
    <subcellularLocation>
        <location evidence="1 7">Cell outer membrane</location>
        <topology evidence="1 7">Multi-pass membrane protein</topology>
    </subcellularLocation>
</comment>
<evidence type="ECO:0000313" key="9">
    <source>
        <dbReference type="EMBL" id="CAD0000787.1"/>
    </source>
</evidence>
<comment type="similarity">
    <text evidence="7">Belongs to the TonB-dependent receptor family.</text>
</comment>
<evidence type="ECO:0000313" key="10">
    <source>
        <dbReference type="Proteomes" id="UP000556700"/>
    </source>
</evidence>